<dbReference type="Proteomes" id="UP000320580">
    <property type="component" value="Chromosome"/>
</dbReference>
<evidence type="ECO:0000313" key="3">
    <source>
        <dbReference type="Proteomes" id="UP000320580"/>
    </source>
</evidence>
<sequence>MSNRKQLHPERSPREKFGLLVRTLRDERGWTQEELAERVGCTGSHISAVETGRRAATQQFARKLDRVFGTGARLEQQIQAARYTALLEGFPEYVAREAHAAEIRLYEVGVIPGLLQTPQYAAAIEDQEVKRGAITPEQAHERVALVESRQAALVRTPPPLVFVILDESCLLRPVGGRSVMGVQLARLLEFADNPHTALHVAPFSMAERRPYTLPITILTLPDRGLMAYAQSSQHGHFERESAAVVPMLAAYHQLHVGALSQDASVDMIDQIRKGTT</sequence>
<reference evidence="2 3" key="1">
    <citation type="submission" date="2019-07" db="EMBL/GenBank/DDBJ databases">
        <authorList>
            <person name="Zhu P."/>
        </authorList>
    </citation>
    <scope>NUCLEOTIDE SEQUENCE [LARGE SCALE GENOMIC DNA]</scope>
    <source>
        <strain evidence="2 3">SSL-25</strain>
    </source>
</reference>
<dbReference type="PROSITE" id="PS50943">
    <property type="entry name" value="HTH_CROC1"/>
    <property type="match status" value="1"/>
</dbReference>
<dbReference type="EMBL" id="CP042266">
    <property type="protein sequence ID" value="QDY76875.1"/>
    <property type="molecule type" value="Genomic_DNA"/>
</dbReference>
<evidence type="ECO:0000313" key="2">
    <source>
        <dbReference type="EMBL" id="QDY76875.1"/>
    </source>
</evidence>
<dbReference type="InterPro" id="IPR043917">
    <property type="entry name" value="DUF5753"/>
</dbReference>
<dbReference type="InterPro" id="IPR010982">
    <property type="entry name" value="Lambda_DNA-bd_dom_sf"/>
</dbReference>
<gene>
    <name evidence="2" type="ORF">FQU76_10430</name>
</gene>
<dbReference type="SUPFAM" id="SSF47413">
    <property type="entry name" value="lambda repressor-like DNA-binding domains"/>
    <property type="match status" value="1"/>
</dbReference>
<proteinExistence type="predicted"/>
<dbReference type="Pfam" id="PF19054">
    <property type="entry name" value="DUF5753"/>
    <property type="match status" value="1"/>
</dbReference>
<accession>A0A5B8J524</accession>
<feature type="domain" description="HTH cro/C1-type" evidence="1">
    <location>
        <begin position="21"/>
        <end position="74"/>
    </location>
</feature>
<organism evidence="2 3">
    <name type="scientific">Streptomyces qinzhouensis</name>
    <dbReference type="NCBI Taxonomy" id="2599401"/>
    <lineage>
        <taxon>Bacteria</taxon>
        <taxon>Bacillati</taxon>
        <taxon>Actinomycetota</taxon>
        <taxon>Actinomycetes</taxon>
        <taxon>Kitasatosporales</taxon>
        <taxon>Streptomycetaceae</taxon>
        <taxon>Streptomyces</taxon>
    </lineage>
</organism>
<protein>
    <submittedName>
        <fullName evidence="2">Helix-turn-helix transcriptional regulator</fullName>
    </submittedName>
</protein>
<dbReference type="Pfam" id="PF13560">
    <property type="entry name" value="HTH_31"/>
    <property type="match status" value="1"/>
</dbReference>
<dbReference type="SMART" id="SM00530">
    <property type="entry name" value="HTH_XRE"/>
    <property type="match status" value="1"/>
</dbReference>
<dbReference type="GO" id="GO:0003677">
    <property type="term" value="F:DNA binding"/>
    <property type="evidence" value="ECO:0007669"/>
    <property type="project" value="InterPro"/>
</dbReference>
<dbReference type="KEGG" id="sqz:FQU76_10430"/>
<name>A0A5B8J524_9ACTN</name>
<dbReference type="Gene3D" id="1.10.260.40">
    <property type="entry name" value="lambda repressor-like DNA-binding domains"/>
    <property type="match status" value="1"/>
</dbReference>
<dbReference type="InterPro" id="IPR001387">
    <property type="entry name" value="Cro/C1-type_HTH"/>
</dbReference>
<dbReference type="CDD" id="cd00093">
    <property type="entry name" value="HTH_XRE"/>
    <property type="match status" value="1"/>
</dbReference>
<dbReference type="OrthoDB" id="2897536at2"/>
<keyword evidence="3" id="KW-1185">Reference proteome</keyword>
<dbReference type="RefSeq" id="WP_146480166.1">
    <property type="nucleotide sequence ID" value="NZ_CP042266.1"/>
</dbReference>
<evidence type="ECO:0000259" key="1">
    <source>
        <dbReference type="PROSITE" id="PS50943"/>
    </source>
</evidence>
<dbReference type="AlphaFoldDB" id="A0A5B8J524"/>